<comment type="similarity">
    <text evidence="1">Belongs to the TCP11 family.</text>
</comment>
<dbReference type="OrthoDB" id="276323at2759"/>
<evidence type="ECO:0000256" key="2">
    <source>
        <dbReference type="SAM" id="MobiDB-lite"/>
    </source>
</evidence>
<keyword evidence="4" id="KW-1185">Reference proteome</keyword>
<feature type="region of interest" description="Disordered" evidence="2">
    <location>
        <begin position="666"/>
        <end position="688"/>
    </location>
</feature>
<comment type="caution">
    <text evidence="3">The sequence shown here is derived from an EMBL/GenBank/DDBJ whole genome shotgun (WGS) entry which is preliminary data.</text>
</comment>
<name>A0A1R1PCL9_ZANCU</name>
<dbReference type="InterPro" id="IPR008862">
    <property type="entry name" value="Tcp11"/>
</dbReference>
<dbReference type="Proteomes" id="UP000188320">
    <property type="component" value="Unassembled WGS sequence"/>
</dbReference>
<dbReference type="PANTHER" id="PTHR12832:SF11">
    <property type="entry name" value="LD23868P"/>
    <property type="match status" value="1"/>
</dbReference>
<feature type="compositionally biased region" description="Low complexity" evidence="2">
    <location>
        <begin position="845"/>
        <end position="859"/>
    </location>
</feature>
<feature type="compositionally biased region" description="Basic and acidic residues" evidence="2">
    <location>
        <begin position="319"/>
        <end position="343"/>
    </location>
</feature>
<organism evidence="3 4">
    <name type="scientific">Zancudomyces culisetae</name>
    <name type="common">Gut fungus</name>
    <name type="synonym">Smittium culisetae</name>
    <dbReference type="NCBI Taxonomy" id="1213189"/>
    <lineage>
        <taxon>Eukaryota</taxon>
        <taxon>Fungi</taxon>
        <taxon>Fungi incertae sedis</taxon>
        <taxon>Zoopagomycota</taxon>
        <taxon>Kickxellomycotina</taxon>
        <taxon>Harpellomycetes</taxon>
        <taxon>Harpellales</taxon>
        <taxon>Legeriomycetaceae</taxon>
        <taxon>Zancudomyces</taxon>
    </lineage>
</organism>
<dbReference type="AlphaFoldDB" id="A0A1R1PCL9"/>
<feature type="region of interest" description="Disordered" evidence="2">
    <location>
        <begin position="432"/>
        <end position="455"/>
    </location>
</feature>
<gene>
    <name evidence="3" type="ORF">AX774_g7886</name>
</gene>
<dbReference type="PANTHER" id="PTHR12832">
    <property type="entry name" value="TESTIS-SPECIFIC PROTEIN PBS13 T-COMPLEX 11"/>
    <property type="match status" value="1"/>
</dbReference>
<feature type="region of interest" description="Disordered" evidence="2">
    <location>
        <begin position="841"/>
        <end position="868"/>
    </location>
</feature>
<protein>
    <submittedName>
        <fullName evidence="3">T-complex protein 11-like protein</fullName>
    </submittedName>
</protein>
<reference evidence="4" key="1">
    <citation type="submission" date="2017-01" db="EMBL/GenBank/DDBJ databases">
        <authorList>
            <person name="Wang Y."/>
            <person name="White M."/>
            <person name="Kvist S."/>
            <person name="Moncalvo J.-M."/>
        </authorList>
    </citation>
    <scope>NUCLEOTIDE SEQUENCE [LARGE SCALE GENOMIC DNA]</scope>
    <source>
        <strain evidence="4">COL-18-3</strain>
    </source>
</reference>
<dbReference type="Pfam" id="PF05794">
    <property type="entry name" value="Tcp11"/>
    <property type="match status" value="2"/>
</dbReference>
<sequence length="951" mass="107941">MENRGKEMKSSKNEGSTEKLEVSKKNFIKTILEWKAQEYTVEKLRELGFENVSRTMMRQDLLELTGNMIYFGKQVLLEECLVVGEQENKQAKTGVDVGIGTGTGTSTSTSTGANLKAIKKQYAKTFLMGYLVAALPEQILTLTRPTHTTTVTTTSEMEEDSALNKGAVENKEMVERRVLSSANSLVAAVEELKNALVSGLDGTSSDNCSSEDSEISTDQIKKFIESHTTFGELFNMWKQYDATSMRQSIKRQYEELGNLFASIRKKSAVEKEVMAWQEMLVVQQEQLLEKAKQISGQGSNFVLDLEERSIQHQLSVNKNEQEYQEEREKGEEYINENEEKKEKENIEPDLDEMQQLQNEYSKIKILYNIMTDNNGGILEENVDQSTKKPSSGVNQEGVDGNIVKVIRDIAERAYFDQLKNEIKEELLKARKNTHANDGGESGGQTELVGDMSKGGGDGVGNRATIQLVKDMKKLLIDIVGEKEEVNERMNLDELQRQLKHGSISVLEIIGYVLEQMAKSCAPIRDKEIAELREKVLKNHVQSGNDSFSRLGADVKNKEEYERRVSIEVDALVSLVQEILRVLQEMRIDLANYHIDKVLKPMLQNLDGVSGSRAGNPNLQQVANRHSIAIELHRKYLAKKFKIDFNCLGGSNTEMLKEKFSNTSEWINKSNKNRQETDMDSSGKAKSREGDTTNYIHEIYNSGIVDLLFNFEHSLGDKGVGYGLGYPRTKSDCFVETVRQIETFEFDIENVVRLYNYKRAIVQTQVVMYLLVYPGNGQRQPQDQQQQRLAGQIFDVFVNNKGVEFLPFDVRGSDHTSNHDYQIDQKVLMEIDYPEQRVHLSTSYDTNENTCSSNSESKPTSSEKQDQSGTLRLYQVLESRLKQYTTEVLKSTLRNADGANSNAGADWDSDMTTKTEQQTFKHLATQLKEFKKMLNRTAYNFNIYCPIYQVLV</sequence>
<dbReference type="EMBL" id="LSSK01001835">
    <property type="protein sequence ID" value="OMH78717.1"/>
    <property type="molecule type" value="Genomic_DNA"/>
</dbReference>
<feature type="compositionally biased region" description="Basic and acidic residues" evidence="2">
    <location>
        <begin position="672"/>
        <end position="688"/>
    </location>
</feature>
<evidence type="ECO:0000256" key="1">
    <source>
        <dbReference type="ARBA" id="ARBA00010954"/>
    </source>
</evidence>
<accession>A0A1R1PCL9</accession>
<feature type="region of interest" description="Disordered" evidence="2">
    <location>
        <begin position="318"/>
        <end position="343"/>
    </location>
</feature>
<proteinExistence type="inferred from homology"/>
<dbReference type="GO" id="GO:0007165">
    <property type="term" value="P:signal transduction"/>
    <property type="evidence" value="ECO:0007669"/>
    <property type="project" value="TreeGrafter"/>
</dbReference>
<evidence type="ECO:0000313" key="3">
    <source>
        <dbReference type="EMBL" id="OMH78717.1"/>
    </source>
</evidence>
<evidence type="ECO:0000313" key="4">
    <source>
        <dbReference type="Proteomes" id="UP000188320"/>
    </source>
</evidence>